<evidence type="ECO:0000313" key="3">
    <source>
        <dbReference type="RefSeq" id="XP_067173573.1"/>
    </source>
</evidence>
<proteinExistence type="predicted"/>
<feature type="compositionally biased region" description="Pro residues" evidence="1">
    <location>
        <begin position="33"/>
        <end position="42"/>
    </location>
</feature>
<dbReference type="Proteomes" id="UP001652627">
    <property type="component" value="Unplaced"/>
</dbReference>
<dbReference type="GeneID" id="136996576"/>
<reference evidence="3" key="1">
    <citation type="submission" date="2025-08" db="UniProtKB">
        <authorList>
            <consortium name="RefSeq"/>
        </authorList>
    </citation>
    <scope>IDENTIFICATION</scope>
    <source>
        <tissue evidence="3">Blood</tissue>
    </source>
</reference>
<name>A0ABM4G8P7_9AVES</name>
<gene>
    <name evidence="3" type="primary">LOC136996576</name>
</gene>
<feature type="region of interest" description="Disordered" evidence="1">
    <location>
        <begin position="1"/>
        <end position="176"/>
    </location>
</feature>
<feature type="non-terminal residue" evidence="3">
    <location>
        <position position="195"/>
    </location>
</feature>
<protein>
    <submittedName>
        <fullName evidence="3">Proline-rich proteoglycan 2-like</fullName>
    </submittedName>
</protein>
<feature type="compositionally biased region" description="Gly residues" evidence="1">
    <location>
        <begin position="106"/>
        <end position="122"/>
    </location>
</feature>
<feature type="compositionally biased region" description="Basic and acidic residues" evidence="1">
    <location>
        <begin position="95"/>
        <end position="105"/>
    </location>
</feature>
<keyword evidence="2" id="KW-1185">Reference proteome</keyword>
<feature type="compositionally biased region" description="Low complexity" evidence="1">
    <location>
        <begin position="80"/>
        <end position="89"/>
    </location>
</feature>
<organism evidence="2 3">
    <name type="scientific">Apteryx mantelli</name>
    <name type="common">North Island brown kiwi</name>
    <dbReference type="NCBI Taxonomy" id="2696672"/>
    <lineage>
        <taxon>Eukaryota</taxon>
        <taxon>Metazoa</taxon>
        <taxon>Chordata</taxon>
        <taxon>Craniata</taxon>
        <taxon>Vertebrata</taxon>
        <taxon>Euteleostomi</taxon>
        <taxon>Archelosauria</taxon>
        <taxon>Archosauria</taxon>
        <taxon>Dinosauria</taxon>
        <taxon>Saurischia</taxon>
        <taxon>Theropoda</taxon>
        <taxon>Coelurosauria</taxon>
        <taxon>Aves</taxon>
        <taxon>Palaeognathae</taxon>
        <taxon>Apterygiformes</taxon>
        <taxon>Apterygidae</taxon>
        <taxon>Apteryx</taxon>
    </lineage>
</organism>
<dbReference type="RefSeq" id="XP_067173573.1">
    <property type="nucleotide sequence ID" value="XM_067317472.1"/>
</dbReference>
<evidence type="ECO:0000313" key="2">
    <source>
        <dbReference type="Proteomes" id="UP001652627"/>
    </source>
</evidence>
<accession>A0ABM4G8P7</accession>
<sequence length="195" mass="19899">MAILGGVAECRILKGTPKISGGPPRSLKDPQDPKGPPDPQGPPNSLRGPLNPKGPPRSLKGPPRSQGTPESLKGPPNSQGPPQSRRGPPQKSPRGRLESAGRERGGVGGERGGAGWELGGGSPKKPPPPGWGCVWGGQRSVVSPSAALGGRRGPPVSEPPPGLGLQEAPDLVGQRPQLQLAAPLQLQRQLRGKGG</sequence>
<evidence type="ECO:0000256" key="1">
    <source>
        <dbReference type="SAM" id="MobiDB-lite"/>
    </source>
</evidence>